<dbReference type="CDD" id="cd00155">
    <property type="entry name" value="RasGEF"/>
    <property type="match status" value="1"/>
</dbReference>
<dbReference type="Gene3D" id="1.10.840.10">
    <property type="entry name" value="Ras guanine-nucleotide exchange factors catalytic domain"/>
    <property type="match status" value="1"/>
</dbReference>
<evidence type="ECO:0000313" key="6">
    <source>
        <dbReference type="EnsemblMetazoa" id="CPIJ003177-PA"/>
    </source>
</evidence>
<dbReference type="InParanoid" id="B0W7T1"/>
<feature type="compositionally biased region" description="Low complexity" evidence="3">
    <location>
        <begin position="180"/>
        <end position="217"/>
    </location>
</feature>
<feature type="region of interest" description="Disordered" evidence="3">
    <location>
        <begin position="166"/>
        <end position="225"/>
    </location>
</feature>
<feature type="compositionally biased region" description="Basic and acidic residues" evidence="3">
    <location>
        <begin position="698"/>
        <end position="714"/>
    </location>
</feature>
<dbReference type="KEGG" id="cqu:CpipJ_CPIJ003177"/>
<name>B0W7T1_CULQU</name>
<dbReference type="Pfam" id="PF00617">
    <property type="entry name" value="RasGEF"/>
    <property type="match status" value="1"/>
</dbReference>
<feature type="region of interest" description="Disordered" evidence="3">
    <location>
        <begin position="691"/>
        <end position="714"/>
    </location>
</feature>
<dbReference type="VEuPathDB" id="VectorBase:CQUJHB008943"/>
<reference evidence="5" key="1">
    <citation type="submission" date="2007-03" db="EMBL/GenBank/DDBJ databases">
        <title>Annotation of Culex pipiens quinquefasciatus.</title>
        <authorList>
            <consortium name="The Broad Institute Genome Sequencing Platform"/>
            <person name="Atkinson P.W."/>
            <person name="Hemingway J."/>
            <person name="Christensen B.M."/>
            <person name="Higgs S."/>
            <person name="Kodira C."/>
            <person name="Hannick L."/>
            <person name="Megy K."/>
            <person name="O'Leary S."/>
            <person name="Pearson M."/>
            <person name="Haas B.J."/>
            <person name="Mauceli E."/>
            <person name="Wortman J.R."/>
            <person name="Lee N.H."/>
            <person name="Guigo R."/>
            <person name="Stanke M."/>
            <person name="Alvarado L."/>
            <person name="Amedeo P."/>
            <person name="Antoine C.H."/>
            <person name="Arensburger P."/>
            <person name="Bidwell S.L."/>
            <person name="Crawford M."/>
            <person name="Camaro F."/>
            <person name="Devon K."/>
            <person name="Engels R."/>
            <person name="Hammond M."/>
            <person name="Howarth C."/>
            <person name="Koehrsen M."/>
            <person name="Lawson D."/>
            <person name="Montgomery P."/>
            <person name="Nene V."/>
            <person name="Nusbaum C."/>
            <person name="Puiu D."/>
            <person name="Romero-Severson J."/>
            <person name="Severson D.W."/>
            <person name="Shumway M."/>
            <person name="Sisk P."/>
            <person name="Stolte C."/>
            <person name="Zeng Q."/>
            <person name="Eisenstadt E."/>
            <person name="Fraser-Liggett C."/>
            <person name="Strausberg R."/>
            <person name="Galagan J."/>
            <person name="Birren B."/>
            <person name="Collins F.H."/>
        </authorList>
    </citation>
    <scope>NUCLEOTIDE SEQUENCE [LARGE SCALE GENOMIC DNA]</scope>
    <source>
        <strain evidence="5">JHB</strain>
    </source>
</reference>
<sequence length="714" mass="80455">MDDEILKTVESMLGTNIQVVDCEKTQTIREEEVLLINGVPVTLEGSDGNAIKKALIAGEIPSCEMLNQLLFRAGVLRQPVQLETSLSVKTSTVTTEDITIARNGRILDERSCETKENNYYTSTSSEIWEPVARLKKKKQQFINASTVDDMLSNKLRDELYLVAANESSCENVPSQPTRQNSTCTESSTSSESNYSSSRPVSNTNLKSTSSTKLSPNKQSVSCDSGNDEVTLTSVYSSGIGGGGGVGHEYYPFNDISKTNTTNSMQTDSSFGCEFSPPTSFHGDEPDFAAVIVRNDAPQKKCNRTTLLIRSRPQRHVRTSYLFAFLLSTRLFIKPHELLQQVCDICHHQQQLGLLSEWIETFPYDFRDERVMQHVRLMTQKCINIDSKLRTESGGGRADSRSSSNSFHQSTEKSSSSIHHHTSSSTSSVNSISSISSTLSTPDITDLCPSPSVLAHQLTHIELERLSYIGPEEFVQAFAKENPNVDTSIKDMKKTRNLESYVQWFNRLSYIVATEICKHSKKKQRARVIEYWIETARESFNIGNFNTLMAIIAGLNMSPIARLKKTWAKIQSAKFSILEHQMDPTSNFSSYRSTLKAAMWRSEGATDERQRIVIPFFSLLVKDLYFLNEGCSNKLPNGHINFEKFWQLAKQVNEFIGWKQVSCPYEKNPKIIMFLQTNSILNENTLAMASFDCEPPENSAEKDRYKSLKHEHYNN</sequence>
<dbReference type="GO" id="GO:0007265">
    <property type="term" value="P:Ras protein signal transduction"/>
    <property type="evidence" value="ECO:0007669"/>
    <property type="project" value="TreeGrafter"/>
</dbReference>
<gene>
    <name evidence="6" type="primary">6034450</name>
    <name evidence="5" type="ORF">CpipJ_CPIJ003177</name>
</gene>
<dbReference type="Proteomes" id="UP000002320">
    <property type="component" value="Unassembled WGS sequence"/>
</dbReference>
<feature type="region of interest" description="Disordered" evidence="3">
    <location>
        <begin position="388"/>
        <end position="431"/>
    </location>
</feature>
<dbReference type="PANTHER" id="PTHR23113">
    <property type="entry name" value="GUANINE NUCLEOTIDE EXCHANGE FACTOR"/>
    <property type="match status" value="1"/>
</dbReference>
<dbReference type="PROSITE" id="PS00720">
    <property type="entry name" value="RASGEF"/>
    <property type="match status" value="1"/>
</dbReference>
<proteinExistence type="predicted"/>
<dbReference type="GO" id="GO:0005886">
    <property type="term" value="C:plasma membrane"/>
    <property type="evidence" value="ECO:0007669"/>
    <property type="project" value="TreeGrafter"/>
</dbReference>
<dbReference type="FunCoup" id="B0W7T1">
    <property type="interactions" value="254"/>
</dbReference>
<feature type="compositionally biased region" description="Low complexity" evidence="3">
    <location>
        <begin position="400"/>
        <end position="431"/>
    </location>
</feature>
<dbReference type="GO" id="GO:0005085">
    <property type="term" value="F:guanyl-nucleotide exchange factor activity"/>
    <property type="evidence" value="ECO:0007669"/>
    <property type="project" value="UniProtKB-KW"/>
</dbReference>
<keyword evidence="7" id="KW-1185">Reference proteome</keyword>
<dbReference type="InterPro" id="IPR036964">
    <property type="entry name" value="RASGEF_cat_dom_sf"/>
</dbReference>
<feature type="compositionally biased region" description="Polar residues" evidence="3">
    <location>
        <begin position="166"/>
        <end position="179"/>
    </location>
</feature>
<feature type="domain" description="Ras-GEF" evidence="4">
    <location>
        <begin position="449"/>
        <end position="695"/>
    </location>
</feature>
<dbReference type="InterPro" id="IPR023578">
    <property type="entry name" value="Ras_GEF_dom_sf"/>
</dbReference>
<evidence type="ECO:0000256" key="3">
    <source>
        <dbReference type="SAM" id="MobiDB-lite"/>
    </source>
</evidence>
<protein>
    <submittedName>
        <fullName evidence="5">Guanine nucleotide exchange factor</fullName>
    </submittedName>
</protein>
<evidence type="ECO:0000256" key="1">
    <source>
        <dbReference type="ARBA" id="ARBA00022658"/>
    </source>
</evidence>
<dbReference type="InterPro" id="IPR001895">
    <property type="entry name" value="RASGEF_cat_dom"/>
</dbReference>
<evidence type="ECO:0000259" key="4">
    <source>
        <dbReference type="PROSITE" id="PS50009"/>
    </source>
</evidence>
<dbReference type="AlphaFoldDB" id="B0W7T1"/>
<dbReference type="HOGENOM" id="CLU_022907_1_0_1"/>
<dbReference type="Gene3D" id="1.20.870.10">
    <property type="entry name" value="Son of sevenless (SoS) protein Chain: S domain 1"/>
    <property type="match status" value="1"/>
</dbReference>
<dbReference type="InterPro" id="IPR019804">
    <property type="entry name" value="Ras_G-nucl-exch_fac_CS"/>
</dbReference>
<dbReference type="VEuPathDB" id="VectorBase:CPIJ003177"/>
<dbReference type="InterPro" id="IPR008937">
    <property type="entry name" value="Ras-like_GEF"/>
</dbReference>
<accession>B0W7T1</accession>
<dbReference type="PROSITE" id="PS50009">
    <property type="entry name" value="RASGEF_CAT"/>
    <property type="match status" value="1"/>
</dbReference>
<dbReference type="SMART" id="SM00147">
    <property type="entry name" value="RasGEF"/>
    <property type="match status" value="1"/>
</dbReference>
<organism>
    <name type="scientific">Culex quinquefasciatus</name>
    <name type="common">Southern house mosquito</name>
    <name type="synonym">Culex pungens</name>
    <dbReference type="NCBI Taxonomy" id="7176"/>
    <lineage>
        <taxon>Eukaryota</taxon>
        <taxon>Metazoa</taxon>
        <taxon>Ecdysozoa</taxon>
        <taxon>Arthropoda</taxon>
        <taxon>Hexapoda</taxon>
        <taxon>Insecta</taxon>
        <taxon>Pterygota</taxon>
        <taxon>Neoptera</taxon>
        <taxon>Endopterygota</taxon>
        <taxon>Diptera</taxon>
        <taxon>Nematocera</taxon>
        <taxon>Culicoidea</taxon>
        <taxon>Culicidae</taxon>
        <taxon>Culicinae</taxon>
        <taxon>Culicini</taxon>
        <taxon>Culex</taxon>
        <taxon>Culex</taxon>
    </lineage>
</organism>
<evidence type="ECO:0000313" key="7">
    <source>
        <dbReference type="Proteomes" id="UP000002320"/>
    </source>
</evidence>
<evidence type="ECO:0000313" key="5">
    <source>
        <dbReference type="EMBL" id="EDS38225.1"/>
    </source>
</evidence>
<evidence type="ECO:0000256" key="2">
    <source>
        <dbReference type="PROSITE-ProRule" id="PRU00168"/>
    </source>
</evidence>
<keyword evidence="1 2" id="KW-0344">Guanine-nucleotide releasing factor</keyword>
<dbReference type="SUPFAM" id="SSF48366">
    <property type="entry name" value="Ras GEF"/>
    <property type="match status" value="1"/>
</dbReference>
<dbReference type="OrthoDB" id="20825at2759"/>
<dbReference type="PANTHER" id="PTHR23113:SF356">
    <property type="entry name" value="FI05912P-RELATED"/>
    <property type="match status" value="1"/>
</dbReference>
<dbReference type="EMBL" id="DS231855">
    <property type="protein sequence ID" value="EDS38225.1"/>
    <property type="molecule type" value="Genomic_DNA"/>
</dbReference>
<dbReference type="eggNOG" id="KOG3541">
    <property type="taxonomic scope" value="Eukaryota"/>
</dbReference>
<reference evidence="6" key="2">
    <citation type="submission" date="2021-02" db="UniProtKB">
        <authorList>
            <consortium name="EnsemblMetazoa"/>
        </authorList>
    </citation>
    <scope>IDENTIFICATION</scope>
    <source>
        <strain evidence="6">JHB</strain>
    </source>
</reference>
<dbReference type="EnsemblMetazoa" id="CPIJ003177-RA">
    <property type="protein sequence ID" value="CPIJ003177-PA"/>
    <property type="gene ID" value="CPIJ003177"/>
</dbReference>
<dbReference type="OMA" id="KASYECE"/>